<feature type="compositionally biased region" description="Basic and acidic residues" evidence="1">
    <location>
        <begin position="529"/>
        <end position="547"/>
    </location>
</feature>
<feature type="region of interest" description="Disordered" evidence="1">
    <location>
        <begin position="278"/>
        <end position="297"/>
    </location>
</feature>
<evidence type="ECO:0000313" key="3">
    <source>
        <dbReference type="EMBL" id="TFB07496.1"/>
    </source>
</evidence>
<dbReference type="GeneID" id="300572798"/>
<dbReference type="PANTHER" id="PTHR38422:SF1">
    <property type="entry name" value="SOMETHING ABOUT SILENCING PROTEIN 4"/>
    <property type="match status" value="1"/>
</dbReference>
<feature type="region of interest" description="Disordered" evidence="1">
    <location>
        <begin position="155"/>
        <end position="179"/>
    </location>
</feature>
<protein>
    <recommendedName>
        <fullName evidence="2">Something about silencing protein 4 domain-containing protein</fullName>
    </recommendedName>
</protein>
<feature type="compositionally biased region" description="Basic and acidic residues" evidence="1">
    <location>
        <begin position="9"/>
        <end position="18"/>
    </location>
</feature>
<comment type="caution">
    <text evidence="3">The sequence shown here is derived from an EMBL/GenBank/DDBJ whole genome shotgun (WGS) entry which is preliminary data.</text>
</comment>
<evidence type="ECO:0000256" key="1">
    <source>
        <dbReference type="SAM" id="MobiDB-lite"/>
    </source>
</evidence>
<dbReference type="InterPro" id="IPR038988">
    <property type="entry name" value="Sas4"/>
</dbReference>
<feature type="compositionally biased region" description="Acidic residues" evidence="1">
    <location>
        <begin position="440"/>
        <end position="455"/>
    </location>
</feature>
<dbReference type="Proteomes" id="UP001642720">
    <property type="component" value="Unassembled WGS sequence"/>
</dbReference>
<dbReference type="PANTHER" id="PTHR38422">
    <property type="entry name" value="SOMETHING ABOUT SILENCING PROTEIN 4"/>
    <property type="match status" value="1"/>
</dbReference>
<feature type="compositionally biased region" description="Low complexity" evidence="1">
    <location>
        <begin position="115"/>
        <end position="133"/>
    </location>
</feature>
<proteinExistence type="predicted"/>
<feature type="region of interest" description="Disordered" evidence="1">
    <location>
        <begin position="1"/>
        <end position="49"/>
    </location>
</feature>
<dbReference type="Pfam" id="PF15460">
    <property type="entry name" value="SAS4"/>
    <property type="match status" value="1"/>
</dbReference>
<evidence type="ECO:0000313" key="4">
    <source>
        <dbReference type="Proteomes" id="UP001642720"/>
    </source>
</evidence>
<organism evidence="3 4">
    <name type="scientific">Trichoderma ghanense</name>
    <dbReference type="NCBI Taxonomy" id="65468"/>
    <lineage>
        <taxon>Eukaryota</taxon>
        <taxon>Fungi</taxon>
        <taxon>Dikarya</taxon>
        <taxon>Ascomycota</taxon>
        <taxon>Pezizomycotina</taxon>
        <taxon>Sordariomycetes</taxon>
        <taxon>Hypocreomycetidae</taxon>
        <taxon>Hypocreales</taxon>
        <taxon>Hypocreaceae</taxon>
        <taxon>Trichoderma</taxon>
    </lineage>
</organism>
<dbReference type="EMBL" id="PPTA01000001">
    <property type="protein sequence ID" value="TFB07496.1"/>
    <property type="molecule type" value="Genomic_DNA"/>
</dbReference>
<reference evidence="3 4" key="1">
    <citation type="submission" date="2018-01" db="EMBL/GenBank/DDBJ databases">
        <title>Genome characterization of the sugarcane-associated fungus Trichoderma ghanense CCMA-1212 and their application in lignocelulose bioconversion.</title>
        <authorList>
            <person name="Steindorff A.S."/>
            <person name="Mendes T.D."/>
            <person name="Vilela E.S.D."/>
            <person name="Rodrigues D.S."/>
            <person name="Formighieri E.F."/>
            <person name="Melo I.S."/>
            <person name="Favaro L.C.L."/>
        </authorList>
    </citation>
    <scope>NUCLEOTIDE SEQUENCE [LARGE SCALE GENOMIC DNA]</scope>
    <source>
        <strain evidence="3 4">CCMA-1212</strain>
    </source>
</reference>
<feature type="region of interest" description="Disordered" evidence="1">
    <location>
        <begin position="79"/>
        <end position="143"/>
    </location>
</feature>
<accession>A0ABY2HIP7</accession>
<sequence length="603" mass="67724">MASITRSNRRAEGLHLYDRNVNASPLTRPAPGPNSFHHGAAAGGRTKRSLDVAERDLDALRHKKTRIAVEILAKPQLPREPVNVQPPIPRRAAVASSASASTSRPPVAPVPPTRPASTSTSTSTPAPISAAAADPEPPNASLTKHQAKVINGIRHELDRLQSRPDDTRDTKEQGRKLRSQEATRFKSELSAYFPDYDEVIGNDPKEQREQPVILPYLASFPFPGSFPRKISARILSITSSLYAALLVSHGHLTIFTADLLNPDTPIIVVDTSLSRAIPDAQRTGPRPHHHHQNPSGADFPVRGYGDALFTDVFDSQRIDFGFLDAQHKNKNIEDPLPDSLFEPIHKKAERVERSIRNTEKGRAQHEKDQIIRLLEGLQGHDWLRVMGVSGVTESKKKKFEPARKHFIKGCQAILAKFRNWNLEEKRRKLEKEKALAEKAEQEDESDNGDAESEEREDSHSGESDDSEDDEDGGEDEAEEDEPSQDDASETSSPAKQLRREARARSKLAAANSKRSRPAHKPAPPTKPPEPPREFKSFFAKRYERESALNRQRRAGRKILAWGHPIPDIPQAHFILPEEYRDEETLKARERKKRRDRRELRTLK</sequence>
<dbReference type="RefSeq" id="XP_073563697.1">
    <property type="nucleotide sequence ID" value="XM_073698348.1"/>
</dbReference>
<feature type="compositionally biased region" description="Acidic residues" evidence="1">
    <location>
        <begin position="463"/>
        <end position="488"/>
    </location>
</feature>
<gene>
    <name evidence="3" type="ORF">CCMA1212_000901</name>
</gene>
<evidence type="ECO:0000259" key="2">
    <source>
        <dbReference type="Pfam" id="PF15460"/>
    </source>
</evidence>
<keyword evidence="4" id="KW-1185">Reference proteome</keyword>
<dbReference type="InterPro" id="IPR029184">
    <property type="entry name" value="Sas4_dom"/>
</dbReference>
<name>A0ABY2HIP7_9HYPO</name>
<feature type="compositionally biased region" description="Low complexity" evidence="1">
    <location>
        <begin position="90"/>
        <end position="105"/>
    </location>
</feature>
<feature type="domain" description="Something about silencing protein 4" evidence="2">
    <location>
        <begin position="334"/>
        <end position="429"/>
    </location>
</feature>
<feature type="region of interest" description="Disordered" evidence="1">
    <location>
        <begin position="433"/>
        <end position="549"/>
    </location>
</feature>